<dbReference type="PANTHER" id="PTHR43261">
    <property type="entry name" value="TRANSLATION ELONGATION FACTOR G-RELATED"/>
    <property type="match status" value="1"/>
</dbReference>
<dbReference type="PRINTS" id="PR01037">
    <property type="entry name" value="TCRTETOQM"/>
</dbReference>
<keyword evidence="3" id="KW-0648">Protein biosynthesis</keyword>
<reference evidence="8" key="1">
    <citation type="submission" date="2015-08" db="EMBL/GenBank/DDBJ databases">
        <title>Fjat-10028 dsm 16317.</title>
        <authorList>
            <person name="Liu B."/>
            <person name="Wang J."/>
            <person name="Zhu Y."/>
            <person name="Liu G."/>
            <person name="Chen Q."/>
            <person name="Chen Z."/>
            <person name="Lan J."/>
            <person name="Che J."/>
            <person name="Ge C."/>
            <person name="Shi H."/>
            <person name="Pan Z."/>
            <person name="Liu X."/>
        </authorList>
    </citation>
    <scope>NUCLEOTIDE SEQUENCE [LARGE SCALE GENOMIC DNA]</scope>
    <source>
        <strain evidence="8">DSM 16317</strain>
    </source>
</reference>
<dbReference type="Pfam" id="PF03764">
    <property type="entry name" value="EFG_IV"/>
    <property type="match status" value="1"/>
</dbReference>
<dbReference type="STRING" id="263475.AMD00_04310"/>
<keyword evidence="4" id="KW-0342">GTP-binding</keyword>
<keyword evidence="7" id="KW-0251">Elongation factor</keyword>
<dbReference type="GO" id="GO:0005525">
    <property type="term" value="F:GTP binding"/>
    <property type="evidence" value="ECO:0007669"/>
    <property type="project" value="UniProtKB-KW"/>
</dbReference>
<dbReference type="PRINTS" id="PR00315">
    <property type="entry name" value="ELONGATNFCT"/>
</dbReference>
<dbReference type="GO" id="GO:0003924">
    <property type="term" value="F:GTPase activity"/>
    <property type="evidence" value="ECO:0007669"/>
    <property type="project" value="InterPro"/>
</dbReference>
<dbReference type="InterPro" id="IPR035647">
    <property type="entry name" value="EFG_III/V"/>
</dbReference>
<dbReference type="PATRIC" id="fig|263475.3.peg.1254"/>
<dbReference type="SUPFAM" id="SSF54211">
    <property type="entry name" value="Ribosomal protein S5 domain 2-like"/>
    <property type="match status" value="1"/>
</dbReference>
<dbReference type="GO" id="GO:0046677">
    <property type="term" value="P:response to antibiotic"/>
    <property type="evidence" value="ECO:0007669"/>
    <property type="project" value="UniProtKB-KW"/>
</dbReference>
<dbReference type="InterPro" id="IPR027417">
    <property type="entry name" value="P-loop_NTPase"/>
</dbReference>
<feature type="domain" description="Tr-type G" evidence="6">
    <location>
        <begin position="1"/>
        <end position="234"/>
    </location>
</feature>
<evidence type="ECO:0000259" key="6">
    <source>
        <dbReference type="PROSITE" id="PS51722"/>
    </source>
</evidence>
<gene>
    <name evidence="7" type="ORF">AMD00_04310</name>
</gene>
<evidence type="ECO:0000256" key="3">
    <source>
        <dbReference type="ARBA" id="ARBA00022917"/>
    </source>
</evidence>
<dbReference type="InterPro" id="IPR005517">
    <property type="entry name" value="Transl_elong_EFG/EF2_IV"/>
</dbReference>
<evidence type="ECO:0000313" key="7">
    <source>
        <dbReference type="EMBL" id="KOO51686.1"/>
    </source>
</evidence>
<dbReference type="SUPFAM" id="SSF50447">
    <property type="entry name" value="Translation proteins"/>
    <property type="match status" value="1"/>
</dbReference>
<dbReference type="GO" id="GO:0032790">
    <property type="term" value="P:ribosome disassembly"/>
    <property type="evidence" value="ECO:0007669"/>
    <property type="project" value="TreeGrafter"/>
</dbReference>
<evidence type="ECO:0000256" key="2">
    <source>
        <dbReference type="ARBA" id="ARBA00022741"/>
    </source>
</evidence>
<dbReference type="RefSeq" id="WP_053415842.1">
    <property type="nucleotide sequence ID" value="NZ_LILB01000001.1"/>
</dbReference>
<dbReference type="InterPro" id="IPR000795">
    <property type="entry name" value="T_Tr_GTP-bd_dom"/>
</dbReference>
<dbReference type="SMART" id="SM00889">
    <property type="entry name" value="EFG_IV"/>
    <property type="match status" value="1"/>
</dbReference>
<dbReference type="SUPFAM" id="SSF52540">
    <property type="entry name" value="P-loop containing nucleoside triphosphate hydrolases"/>
    <property type="match status" value="1"/>
</dbReference>
<keyword evidence="8" id="KW-1185">Reference proteome</keyword>
<dbReference type="PANTHER" id="PTHR43261:SF6">
    <property type="entry name" value="ELONGATION FACTOR G-LIKE PROTEIN"/>
    <property type="match status" value="1"/>
</dbReference>
<accession>A0A0M0LL11</accession>
<dbReference type="Gene3D" id="3.40.50.300">
    <property type="entry name" value="P-loop containing nucleotide triphosphate hydrolases"/>
    <property type="match status" value="1"/>
</dbReference>
<organism evidence="7 8">
    <name type="scientific">Viridibacillus arvi</name>
    <dbReference type="NCBI Taxonomy" id="263475"/>
    <lineage>
        <taxon>Bacteria</taxon>
        <taxon>Bacillati</taxon>
        <taxon>Bacillota</taxon>
        <taxon>Bacilli</taxon>
        <taxon>Bacillales</taxon>
        <taxon>Caryophanaceae</taxon>
        <taxon>Viridibacillus</taxon>
    </lineage>
</organism>
<keyword evidence="2" id="KW-0547">Nucleotide-binding</keyword>
<dbReference type="InterPro" id="IPR053905">
    <property type="entry name" value="EF-G-like_DII"/>
</dbReference>
<dbReference type="Proteomes" id="UP000036867">
    <property type="component" value="Unassembled WGS sequence"/>
</dbReference>
<dbReference type="Gene3D" id="3.30.230.10">
    <property type="match status" value="1"/>
</dbReference>
<dbReference type="InterPro" id="IPR005225">
    <property type="entry name" value="Small_GTP-bd"/>
</dbReference>
<evidence type="ECO:0000256" key="4">
    <source>
        <dbReference type="ARBA" id="ARBA00023134"/>
    </source>
</evidence>
<sequence>MYKTIGILAHVDAGKTTFSEQLLFHTNSIRQRGRVDHKDAFLDNHAIERERGITVFAEQGIITYNDHTYTIIDTPGHIDFSPEMERAIQVMDYAIVIISAIDGVEGHTETVWQLLRKHNIPTFFFLNKIDREGVNTEAVLNEIRSNLTENVCDITTTFQDGQMQEELIEFIAERDEELLEQYMESGYDKVKWLEAYKKLIASGEIFPSASGSALKDIGVLEFFLKLDQLTVTSYSKDSAFAARVYKIRHDDNDQRVTFMKCISGSMQVRDEVKYGEASEKITQIRLYNGNKFTTVNEVQAGELFAVTGLSGLEIGEGLGVLREKAVFELIPTLKSKVIFDSNIHVKEMFRCFKILDAEDPSLHVFWDEHFQEIHVHVMGVIQLEVLEQIVRERFSYKVSFGEPKILYKETIKATVTGYGHFEPLRHYAEVHLQIEPAERGSGVTFVNKCHADHLSVGNQNLIHQHVLERNHHGLLTGSAVTDVLITLLTGRGSNEHTSGGDFREATHRALRQGLEQAENILLEPYYDFKIKVDMDHIGRVMSDVQQAHGRFNPPENIGDKVVIKGRVPVATFMNYSTSFAAFTNGKGALTLNFAGYDQCHNTEQVIEEIGYDKNADPEYTSTSIFCAKGKGYSVPWEEAKAAMHCL</sequence>
<keyword evidence="5" id="KW-0046">Antibiotic resistance</keyword>
<comment type="function">
    <text evidence="1">Abolishes the inhibitory effect of tetracyclin on protein synthesis by a non-covalent modification of the ribosomes.</text>
</comment>
<dbReference type="Gene3D" id="3.30.70.870">
    <property type="entry name" value="Elongation Factor G (Translational Gtpase), domain 3"/>
    <property type="match status" value="1"/>
</dbReference>
<comment type="caution">
    <text evidence="7">The sequence shown here is derived from an EMBL/GenBank/DDBJ whole genome shotgun (WGS) entry which is preliminary data.</text>
</comment>
<dbReference type="NCBIfam" id="TIGR00231">
    <property type="entry name" value="small_GTP"/>
    <property type="match status" value="1"/>
</dbReference>
<dbReference type="GO" id="GO:0003746">
    <property type="term" value="F:translation elongation factor activity"/>
    <property type="evidence" value="ECO:0007669"/>
    <property type="project" value="UniProtKB-KW"/>
</dbReference>
<dbReference type="OrthoDB" id="2443343at2"/>
<dbReference type="InterPro" id="IPR035650">
    <property type="entry name" value="Tet_C"/>
</dbReference>
<dbReference type="SUPFAM" id="SSF54980">
    <property type="entry name" value="EF-G C-terminal domain-like"/>
    <property type="match status" value="2"/>
</dbReference>
<evidence type="ECO:0000313" key="8">
    <source>
        <dbReference type="Proteomes" id="UP000036867"/>
    </source>
</evidence>
<dbReference type="CDD" id="cd03711">
    <property type="entry name" value="Tet_C"/>
    <property type="match status" value="1"/>
</dbReference>
<protein>
    <submittedName>
        <fullName evidence="7">Elongation factor G</fullName>
    </submittedName>
</protein>
<dbReference type="Pfam" id="PF22042">
    <property type="entry name" value="EF-G_D2"/>
    <property type="match status" value="1"/>
</dbReference>
<dbReference type="PROSITE" id="PS51722">
    <property type="entry name" value="G_TR_2"/>
    <property type="match status" value="1"/>
</dbReference>
<dbReference type="GeneID" id="301135326"/>
<dbReference type="InterPro" id="IPR014721">
    <property type="entry name" value="Ribsml_uS5_D2-typ_fold_subgr"/>
</dbReference>
<name>A0A0M0LL11_9BACL</name>
<dbReference type="Gene3D" id="3.30.70.240">
    <property type="match status" value="1"/>
</dbReference>
<dbReference type="InterPro" id="IPR020568">
    <property type="entry name" value="Ribosomal_Su5_D2-typ_SF"/>
</dbReference>
<dbReference type="InterPro" id="IPR009000">
    <property type="entry name" value="Transl_B-barrel_sf"/>
</dbReference>
<evidence type="ECO:0000256" key="5">
    <source>
        <dbReference type="ARBA" id="ARBA00023251"/>
    </source>
</evidence>
<dbReference type="Gene3D" id="2.40.30.10">
    <property type="entry name" value="Translation factors"/>
    <property type="match status" value="1"/>
</dbReference>
<dbReference type="EMBL" id="LILB01000001">
    <property type="protein sequence ID" value="KOO51686.1"/>
    <property type="molecule type" value="Genomic_DNA"/>
</dbReference>
<dbReference type="InterPro" id="IPR000640">
    <property type="entry name" value="EFG_V-like"/>
</dbReference>
<dbReference type="Pfam" id="PF00009">
    <property type="entry name" value="GTP_EFTU"/>
    <property type="match status" value="1"/>
</dbReference>
<evidence type="ECO:0000256" key="1">
    <source>
        <dbReference type="ARBA" id="ARBA00003987"/>
    </source>
</evidence>
<dbReference type="Pfam" id="PF00679">
    <property type="entry name" value="EFG_C"/>
    <property type="match status" value="1"/>
</dbReference>
<dbReference type="SMART" id="SM00838">
    <property type="entry name" value="EFG_C"/>
    <property type="match status" value="1"/>
</dbReference>
<proteinExistence type="predicted"/>
<dbReference type="AlphaFoldDB" id="A0A0M0LL11"/>